<feature type="domain" description="Aminotransferase class I/classII large" evidence="5">
    <location>
        <begin position="158"/>
        <end position="355"/>
    </location>
</feature>
<dbReference type="InterPro" id="IPR050087">
    <property type="entry name" value="AON_synthase_class-II"/>
</dbReference>
<keyword evidence="3" id="KW-0808">Transferase</keyword>
<dbReference type="Pfam" id="PF00155">
    <property type="entry name" value="Aminotran_1_2"/>
    <property type="match status" value="1"/>
</dbReference>
<dbReference type="EMBL" id="QJNU01000004">
    <property type="protein sequence ID" value="RYP11204.1"/>
    <property type="molecule type" value="Genomic_DNA"/>
</dbReference>
<evidence type="ECO:0000256" key="4">
    <source>
        <dbReference type="ARBA" id="ARBA00022898"/>
    </source>
</evidence>
<keyword evidence="7" id="KW-1185">Reference proteome</keyword>
<comment type="caution">
    <text evidence="6">The sequence shown here is derived from an EMBL/GenBank/DDBJ whole genome shotgun (WGS) entry which is preliminary data.</text>
</comment>
<gene>
    <name evidence="6" type="ORF">DL764_000160</name>
</gene>
<sequence>MSPDAGGTRLDATLDSHIRRRKLHNKFRKLTITPRSMVDFSSNGYLSLSSNLEVQRAYLSRLQDEIAAAERIQTSSTTPSNLLGSGGSRLLDGNSAFAEALERRIAAFHGAPAALLFVSAFDANVGLLSCVPQPGDVVMYDELIHASVHDGMGLSRAAYRNGYIILDEAHSMGIFGDGGRGLVCELGLEDRVWARVLGFGKAMGCAGGVVLCSETTRSYLINYARTLIYTTSTPFTSLLSIDVVYDYIASAKADAYRNHLESLIGYAHRSLLELCSRDVPSTTRDLIYVRKRPPRSPIIPVLTAYPRSLATYCQERGFMIRPIVPPTVPVGSERVRICLHAGNTIVQVKGLCKTINQWLQHQEILRGDEQEPREIQVHQMPRTQGPVMKKAKL</sequence>
<evidence type="ECO:0000256" key="2">
    <source>
        <dbReference type="ARBA" id="ARBA00010008"/>
    </source>
</evidence>
<dbReference type="GO" id="GO:0009102">
    <property type="term" value="P:biotin biosynthetic process"/>
    <property type="evidence" value="ECO:0007669"/>
    <property type="project" value="TreeGrafter"/>
</dbReference>
<dbReference type="InterPro" id="IPR004839">
    <property type="entry name" value="Aminotransferase_I/II_large"/>
</dbReference>
<dbReference type="STRING" id="155417.A0A4Q4TX45"/>
<comment type="similarity">
    <text evidence="2">Belongs to the class-II pyridoxal-phosphate-dependent aminotransferase family. BioF subfamily.</text>
</comment>
<dbReference type="OrthoDB" id="2382073at2759"/>
<evidence type="ECO:0000313" key="6">
    <source>
        <dbReference type="EMBL" id="RYP11204.1"/>
    </source>
</evidence>
<dbReference type="InterPro" id="IPR015421">
    <property type="entry name" value="PyrdxlP-dep_Trfase_major"/>
</dbReference>
<dbReference type="GO" id="GO:0030170">
    <property type="term" value="F:pyridoxal phosphate binding"/>
    <property type="evidence" value="ECO:0007669"/>
    <property type="project" value="InterPro"/>
</dbReference>
<evidence type="ECO:0000259" key="5">
    <source>
        <dbReference type="Pfam" id="PF00155"/>
    </source>
</evidence>
<dbReference type="GO" id="GO:0016740">
    <property type="term" value="F:transferase activity"/>
    <property type="evidence" value="ECO:0007669"/>
    <property type="project" value="UniProtKB-KW"/>
</dbReference>
<name>A0A4Q4TX45_9PEZI</name>
<dbReference type="SUPFAM" id="SSF53383">
    <property type="entry name" value="PLP-dependent transferases"/>
    <property type="match status" value="1"/>
</dbReference>
<dbReference type="InterPro" id="IPR015422">
    <property type="entry name" value="PyrdxlP-dep_Trfase_small"/>
</dbReference>
<evidence type="ECO:0000256" key="1">
    <source>
        <dbReference type="ARBA" id="ARBA00001933"/>
    </source>
</evidence>
<dbReference type="InterPro" id="IPR015424">
    <property type="entry name" value="PyrdxlP-dep_Trfase"/>
</dbReference>
<dbReference type="PANTHER" id="PTHR13693:SF77">
    <property type="entry name" value="8-AMINO-7-OXONONANOATE SYNTHASE"/>
    <property type="match status" value="1"/>
</dbReference>
<proteinExistence type="inferred from homology"/>
<keyword evidence="4" id="KW-0663">Pyridoxal phosphate</keyword>
<dbReference type="PANTHER" id="PTHR13693">
    <property type="entry name" value="CLASS II AMINOTRANSFERASE/8-AMINO-7-OXONONANOATE SYNTHASE"/>
    <property type="match status" value="1"/>
</dbReference>
<reference evidence="6 7" key="1">
    <citation type="submission" date="2018-06" db="EMBL/GenBank/DDBJ databases">
        <title>Complete Genomes of Monosporascus.</title>
        <authorList>
            <person name="Robinson A.J."/>
            <person name="Natvig D.O."/>
        </authorList>
    </citation>
    <scope>NUCLEOTIDE SEQUENCE [LARGE SCALE GENOMIC DNA]</scope>
    <source>
        <strain evidence="6 7">CBS 110550</strain>
    </source>
</reference>
<dbReference type="Gene3D" id="3.90.1150.10">
    <property type="entry name" value="Aspartate Aminotransferase, domain 1"/>
    <property type="match status" value="2"/>
</dbReference>
<dbReference type="AlphaFoldDB" id="A0A4Q4TX45"/>
<evidence type="ECO:0000313" key="7">
    <source>
        <dbReference type="Proteomes" id="UP000293360"/>
    </source>
</evidence>
<dbReference type="Proteomes" id="UP000293360">
    <property type="component" value="Unassembled WGS sequence"/>
</dbReference>
<dbReference type="Gene3D" id="3.40.640.10">
    <property type="entry name" value="Type I PLP-dependent aspartate aminotransferase-like (Major domain)"/>
    <property type="match status" value="2"/>
</dbReference>
<accession>A0A4Q4TX45</accession>
<protein>
    <recommendedName>
        <fullName evidence="5">Aminotransferase class I/classII large domain-containing protein</fullName>
    </recommendedName>
</protein>
<comment type="cofactor">
    <cofactor evidence="1">
        <name>pyridoxal 5'-phosphate</name>
        <dbReference type="ChEBI" id="CHEBI:597326"/>
    </cofactor>
</comment>
<evidence type="ECO:0000256" key="3">
    <source>
        <dbReference type="ARBA" id="ARBA00022679"/>
    </source>
</evidence>
<organism evidence="6 7">
    <name type="scientific">Monosporascus ibericus</name>
    <dbReference type="NCBI Taxonomy" id="155417"/>
    <lineage>
        <taxon>Eukaryota</taxon>
        <taxon>Fungi</taxon>
        <taxon>Dikarya</taxon>
        <taxon>Ascomycota</taxon>
        <taxon>Pezizomycotina</taxon>
        <taxon>Sordariomycetes</taxon>
        <taxon>Xylariomycetidae</taxon>
        <taxon>Xylariales</taxon>
        <taxon>Xylariales incertae sedis</taxon>
        <taxon>Monosporascus</taxon>
    </lineage>
</organism>